<evidence type="ECO:0000256" key="1">
    <source>
        <dbReference type="SAM" id="SignalP"/>
    </source>
</evidence>
<feature type="chain" id="PRO_5035757223" evidence="1">
    <location>
        <begin position="18"/>
        <end position="786"/>
    </location>
</feature>
<organism evidence="2 3">
    <name type="scientific">Bombyx mori</name>
    <name type="common">Silk moth</name>
    <dbReference type="NCBI Taxonomy" id="7091"/>
    <lineage>
        <taxon>Eukaryota</taxon>
        <taxon>Metazoa</taxon>
        <taxon>Ecdysozoa</taxon>
        <taxon>Arthropoda</taxon>
        <taxon>Hexapoda</taxon>
        <taxon>Insecta</taxon>
        <taxon>Pterygota</taxon>
        <taxon>Neoptera</taxon>
        <taxon>Endopterygota</taxon>
        <taxon>Lepidoptera</taxon>
        <taxon>Glossata</taxon>
        <taxon>Ditrysia</taxon>
        <taxon>Bombycoidea</taxon>
        <taxon>Bombycidae</taxon>
        <taxon>Bombycinae</taxon>
        <taxon>Bombyx</taxon>
    </lineage>
</organism>
<dbReference type="Proteomes" id="UP000005204">
    <property type="component" value="Unassembled WGS sequence"/>
</dbReference>
<dbReference type="RefSeq" id="XP_037867186.1">
    <property type="nucleotide sequence ID" value="XM_038011258.2"/>
</dbReference>
<dbReference type="KEGG" id="bmor:101741587"/>
<reference evidence="2" key="2">
    <citation type="submission" date="2022-06" db="UniProtKB">
        <authorList>
            <consortium name="EnsemblMetazoa"/>
        </authorList>
    </citation>
    <scope>IDENTIFICATION</scope>
    <source>
        <strain evidence="2">p50T (Dazao)</strain>
    </source>
</reference>
<dbReference type="GeneID" id="101741587"/>
<sequence length="786" mass="89033">MKMKYFLYAVTFVLSECAILPSIPTHLLPCYRNGAPELVAPRRLDVFLSLLRKIEIHTQLDMRMITPALLRSLRLDGIEQLSATAVETEFVLPFRASAFQFHKYKLLMDLFLPSQNLVDVDEILTVPEKCLLHRMLSSAVRLWERGDENVACPLTSEQSQNMISQSNTSIISRCPIEDGVIQTEWGTISPGTVMAAVASALENQRVSMSDIFNANIFKEDVAEPLINLALQDWYENIETLDTNNQKQLENVDINNIWVATLGGDLAEVVVNQGPRVGASSQRMNIGTNNRWNDTLLPRALYIFPQNASIIDWHITDAEILAGIDGLILSRYISKWVEQRRSLRLSQVIDMYYSNEGVSFDPNVKACNRLSLFTDVFDSSDLKTEVARFASVLSLRQITVYIPQDEMERITEAAVTAFTDYLSSILRQNQRECRMGRTIPVMDLVVATDSSWGRYEVEQFLSWVSGALEMNLMKSTISLLHGNTGAWIAPPSSNLTALFSHVQNFTDTWPNRLNLPNIISTAIRYSLNRTLNEIESQASAGVSTVVLVISPSDRPSSTEMERARSLMSTLRNSFFDVYFSYVARDVTDFQNINNEYLDYSELFVTTTSTSVSDVINGVDTYVVQNSIPMRLMGAQCQVNDTIFEQVEYEDFVLPNRQTHYRIHPFYLRQQALVQVQFRNDGQGRLLICTWRGADASHDCRTLSERELFTFNLTTPCPSPEFCPPAHFISTAINSSNLCANNDCRLPHQVGYYVRHSGLRCLPLTGSSNKNEIRMLFIYIIILGFLLK</sequence>
<feature type="signal peptide" evidence="1">
    <location>
        <begin position="1"/>
        <end position="17"/>
    </location>
</feature>
<keyword evidence="1" id="KW-0732">Signal</keyword>
<keyword evidence="3" id="KW-1185">Reference proteome</keyword>
<name>A0A8R2LV57_BOMMO</name>
<protein>
    <submittedName>
        <fullName evidence="2">Uncharacterized protein</fullName>
    </submittedName>
</protein>
<dbReference type="EnsemblMetazoa" id="XM_038011258.1">
    <property type="protein sequence ID" value="XP_037867186.1"/>
    <property type="gene ID" value="LOC101741587"/>
</dbReference>
<reference evidence="3" key="1">
    <citation type="journal article" date="2008" name="Insect Biochem. Mol. Biol.">
        <title>The genome of a lepidopteran model insect, the silkworm Bombyx mori.</title>
        <authorList>
            <consortium name="International Silkworm Genome Consortium"/>
        </authorList>
    </citation>
    <scope>NUCLEOTIDE SEQUENCE [LARGE SCALE GENOMIC DNA]</scope>
    <source>
        <strain evidence="3">p50T</strain>
    </source>
</reference>
<evidence type="ECO:0000313" key="3">
    <source>
        <dbReference type="Proteomes" id="UP000005204"/>
    </source>
</evidence>
<accession>A0A8R2LV57</accession>
<evidence type="ECO:0000313" key="2">
    <source>
        <dbReference type="EnsemblMetazoa" id="XP_037867186.1"/>
    </source>
</evidence>
<dbReference type="AlphaFoldDB" id="A0A8R2LV57"/>
<proteinExistence type="predicted"/>